<dbReference type="InterPro" id="IPR047676">
    <property type="entry name" value="FxLYD_dom"/>
</dbReference>
<dbReference type="Pfam" id="PF13717">
    <property type="entry name" value="Zn_ribbon_4"/>
    <property type="match status" value="1"/>
</dbReference>
<dbReference type="InterPro" id="IPR021834">
    <property type="entry name" value="DUF3426"/>
</dbReference>
<feature type="domain" description="Zinc finger/thioredoxin putative" evidence="3">
    <location>
        <begin position="1"/>
        <end position="36"/>
    </location>
</feature>
<reference evidence="4" key="1">
    <citation type="submission" date="2018-07" db="EMBL/GenBank/DDBJ databases">
        <authorList>
            <person name="Quirk P.G."/>
            <person name="Krulwich T.A."/>
        </authorList>
    </citation>
    <scope>NUCLEOTIDE SEQUENCE</scope>
</reference>
<dbReference type="NCBIfam" id="TIGR02098">
    <property type="entry name" value="MJ0042_CXXC"/>
    <property type="match status" value="1"/>
</dbReference>
<sequence>MIIACPKCATSYTVDSTAFGNQLRTVRCSACGHAWRQSGETEAPDTPRARVDEQRTPRKKAPRPQRQPAQALEGPPTTGRAKAARRAEAKPSAAASIVAPQDKPAPVPQPSVAPAKPKRTPEPAPAVEAAPAMDTSLPIAAAAPASSPEVVAPPPPTVAEHQAPARGWISSSEEKESAEGDLDFATETEPAATEPATAAGEPPSADAEPTLSAAARADAREQLLAAQKRNGSPQRRAWIVPAAAVAALVVVVGGLIVTRDGIVRRFPATAGAYSALGMGGQQTLGAGLEFRDVSSSREWSGAEEVLVIQGVVANVLKDPATLLPVRVALYDSDDQEVQAVTVPNDQNRIKPGESVRFEARIANPSLSAQRIRVSFATPGAEKAS</sequence>
<keyword evidence="2" id="KW-0472">Membrane</keyword>
<name>A0A380TDQ5_9ZZZZ</name>
<dbReference type="NCBIfam" id="NF038353">
    <property type="entry name" value="FxLYD_dom"/>
    <property type="match status" value="1"/>
</dbReference>
<keyword evidence="2" id="KW-0812">Transmembrane</keyword>
<proteinExistence type="predicted"/>
<evidence type="ECO:0000259" key="3">
    <source>
        <dbReference type="Pfam" id="PF13717"/>
    </source>
</evidence>
<dbReference type="Pfam" id="PF11906">
    <property type="entry name" value="DUF3426"/>
    <property type="match status" value="1"/>
</dbReference>
<protein>
    <recommendedName>
        <fullName evidence="3">Zinc finger/thioredoxin putative domain-containing protein</fullName>
    </recommendedName>
</protein>
<feature type="compositionally biased region" description="Basic and acidic residues" evidence="1">
    <location>
        <begin position="45"/>
        <end position="56"/>
    </location>
</feature>
<evidence type="ECO:0000256" key="2">
    <source>
        <dbReference type="SAM" id="Phobius"/>
    </source>
</evidence>
<gene>
    <name evidence="4" type="ORF">DF3PB_2590003</name>
</gene>
<feature type="transmembrane region" description="Helical" evidence="2">
    <location>
        <begin position="238"/>
        <end position="257"/>
    </location>
</feature>
<dbReference type="AlphaFoldDB" id="A0A380TDQ5"/>
<feature type="region of interest" description="Disordered" evidence="1">
    <location>
        <begin position="35"/>
        <end position="130"/>
    </location>
</feature>
<dbReference type="EMBL" id="UIDG01000178">
    <property type="protein sequence ID" value="SUS06248.1"/>
    <property type="molecule type" value="Genomic_DNA"/>
</dbReference>
<feature type="region of interest" description="Disordered" evidence="1">
    <location>
        <begin position="142"/>
        <end position="211"/>
    </location>
</feature>
<accession>A0A380TDQ5</accession>
<keyword evidence="2" id="KW-1133">Transmembrane helix</keyword>
<organism evidence="4">
    <name type="scientific">metagenome</name>
    <dbReference type="NCBI Taxonomy" id="256318"/>
    <lineage>
        <taxon>unclassified sequences</taxon>
        <taxon>metagenomes</taxon>
    </lineage>
</organism>
<dbReference type="InterPro" id="IPR011723">
    <property type="entry name" value="Znf/thioredoxin_put"/>
</dbReference>
<evidence type="ECO:0000256" key="1">
    <source>
        <dbReference type="SAM" id="MobiDB-lite"/>
    </source>
</evidence>
<feature type="compositionally biased region" description="Low complexity" evidence="1">
    <location>
        <begin position="90"/>
        <end position="100"/>
    </location>
</feature>
<evidence type="ECO:0000313" key="4">
    <source>
        <dbReference type="EMBL" id="SUS06248.1"/>
    </source>
</evidence>
<feature type="compositionally biased region" description="Low complexity" evidence="1">
    <location>
        <begin position="187"/>
        <end position="203"/>
    </location>
</feature>